<comment type="caution">
    <text evidence="1">The sequence shown here is derived from an EMBL/GenBank/DDBJ whole genome shotgun (WGS) entry which is preliminary data.</text>
</comment>
<reference evidence="1 2" key="1">
    <citation type="journal article" date="2022" name="Allergy">
        <title>Genome assembly and annotation of Periplaneta americana reveal a comprehensive cockroach allergen profile.</title>
        <authorList>
            <person name="Wang L."/>
            <person name="Xiong Q."/>
            <person name="Saelim N."/>
            <person name="Wang L."/>
            <person name="Nong W."/>
            <person name="Wan A.T."/>
            <person name="Shi M."/>
            <person name="Liu X."/>
            <person name="Cao Q."/>
            <person name="Hui J.H.L."/>
            <person name="Sookrung N."/>
            <person name="Leung T.F."/>
            <person name="Tungtrongchitr A."/>
            <person name="Tsui S.K.W."/>
        </authorList>
    </citation>
    <scope>NUCLEOTIDE SEQUENCE [LARGE SCALE GENOMIC DNA]</scope>
    <source>
        <strain evidence="1">PWHHKU_190912</strain>
    </source>
</reference>
<organism evidence="1 2">
    <name type="scientific">Periplaneta americana</name>
    <name type="common">American cockroach</name>
    <name type="synonym">Blatta americana</name>
    <dbReference type="NCBI Taxonomy" id="6978"/>
    <lineage>
        <taxon>Eukaryota</taxon>
        <taxon>Metazoa</taxon>
        <taxon>Ecdysozoa</taxon>
        <taxon>Arthropoda</taxon>
        <taxon>Hexapoda</taxon>
        <taxon>Insecta</taxon>
        <taxon>Pterygota</taxon>
        <taxon>Neoptera</taxon>
        <taxon>Polyneoptera</taxon>
        <taxon>Dictyoptera</taxon>
        <taxon>Blattodea</taxon>
        <taxon>Blattoidea</taxon>
        <taxon>Blattidae</taxon>
        <taxon>Blattinae</taxon>
        <taxon>Periplaneta</taxon>
    </lineage>
</organism>
<dbReference type="EMBL" id="JAJSOF020000021">
    <property type="protein sequence ID" value="KAJ4437289.1"/>
    <property type="molecule type" value="Genomic_DNA"/>
</dbReference>
<protein>
    <submittedName>
        <fullName evidence="1">Uncharacterized protein</fullName>
    </submittedName>
</protein>
<evidence type="ECO:0000313" key="2">
    <source>
        <dbReference type="Proteomes" id="UP001148838"/>
    </source>
</evidence>
<proteinExistence type="predicted"/>
<dbReference type="Proteomes" id="UP001148838">
    <property type="component" value="Unassembled WGS sequence"/>
</dbReference>
<evidence type="ECO:0000313" key="1">
    <source>
        <dbReference type="EMBL" id="KAJ4437289.1"/>
    </source>
</evidence>
<gene>
    <name evidence="1" type="ORF">ANN_17427</name>
</gene>
<feature type="non-terminal residue" evidence="1">
    <location>
        <position position="36"/>
    </location>
</feature>
<keyword evidence="2" id="KW-1185">Reference proteome</keyword>
<accession>A0ABQ8SSX3</accession>
<name>A0ABQ8SSX3_PERAM</name>
<sequence length="36" mass="3785">MAGLCEGSNEPPGSLKAKIANTFAHHYAQAQKKGTQ</sequence>